<dbReference type="EMBL" id="LBIA02000001">
    <property type="protein sequence ID" value="TKT71887.1"/>
    <property type="molecule type" value="Genomic_DNA"/>
</dbReference>
<reference evidence="2" key="1">
    <citation type="submission" date="2019-04" db="EMBL/GenBank/DDBJ databases">
        <title>Whole genome sequencing of cave bacteria.</title>
        <authorList>
            <person name="Gan H.M."/>
            <person name="Barton H."/>
            <person name="Savka M.A."/>
        </authorList>
    </citation>
    <scope>NUCLEOTIDE SEQUENCE [LARGE SCALE GENOMIC DNA]</scope>
    <source>
        <strain evidence="2">LC387</strain>
    </source>
</reference>
<organism evidence="2 3">
    <name type="scientific">Afipia massiliensis</name>
    <dbReference type="NCBI Taxonomy" id="211460"/>
    <lineage>
        <taxon>Bacteria</taxon>
        <taxon>Pseudomonadati</taxon>
        <taxon>Pseudomonadota</taxon>
        <taxon>Alphaproteobacteria</taxon>
        <taxon>Hyphomicrobiales</taxon>
        <taxon>Nitrobacteraceae</taxon>
        <taxon>Afipia</taxon>
    </lineage>
</organism>
<gene>
    <name evidence="2" type="ORF">YH63_010915</name>
</gene>
<protein>
    <submittedName>
        <fullName evidence="2">Uncharacterized protein</fullName>
    </submittedName>
</protein>
<evidence type="ECO:0000256" key="1">
    <source>
        <dbReference type="SAM" id="MobiDB-lite"/>
    </source>
</evidence>
<proteinExistence type="predicted"/>
<dbReference type="OrthoDB" id="8128004at2"/>
<dbReference type="AlphaFoldDB" id="A0A4U6BNH8"/>
<sequence length="110" mass="12795">MGKTTKEAAQQTTKNTDDTQDELIEISDETRDYLLSDAGIARIMRGLSDGYENWRDCPVKRCRRARRCLGPDMVCQLKEPRLNAPREEIADVNDRMRQIALRRLERLGVW</sequence>
<keyword evidence="3" id="KW-1185">Reference proteome</keyword>
<accession>A0A4U6BNH8</accession>
<feature type="region of interest" description="Disordered" evidence="1">
    <location>
        <begin position="1"/>
        <end position="23"/>
    </location>
</feature>
<name>A0A4U6BNH8_9BRAD</name>
<dbReference type="RefSeq" id="WP_046827587.1">
    <property type="nucleotide sequence ID" value="NZ_LBIA02000001.1"/>
</dbReference>
<dbReference type="Proteomes" id="UP000034832">
    <property type="component" value="Unassembled WGS sequence"/>
</dbReference>
<evidence type="ECO:0000313" key="3">
    <source>
        <dbReference type="Proteomes" id="UP000034832"/>
    </source>
</evidence>
<comment type="caution">
    <text evidence="2">The sequence shown here is derived from an EMBL/GenBank/DDBJ whole genome shotgun (WGS) entry which is preliminary data.</text>
</comment>
<evidence type="ECO:0000313" key="2">
    <source>
        <dbReference type="EMBL" id="TKT71887.1"/>
    </source>
</evidence>